<dbReference type="Proteomes" id="UP000008548">
    <property type="component" value="Plasmid pRF"/>
</dbReference>
<sequence length="59" mass="7227">MDYSYNFISLEASNVLRDWLLEFSFIYEITKNRYCANYGRPSIDPVLFFRMQIISYLIW</sequence>
<protein>
    <submittedName>
        <fullName evidence="3">Transposase</fullName>
    </submittedName>
</protein>
<geneLocation type="plasmid" evidence="3 4">
    <name>pRFdelta</name>
</geneLocation>
<accession>Q4UJ95</accession>
<geneLocation type="plasmid" evidence="2 4">
    <name>pRF</name>
</geneLocation>
<reference evidence="3 4" key="1">
    <citation type="journal article" date="2005" name="PLoS Biol.">
        <title>The genome sequence of Rickettsia felis identifies the first putative conjugative plasmid in an obligate intracellular parasite.</title>
        <authorList>
            <person name="Ogata H."/>
            <person name="Renesto P."/>
            <person name="Audic S."/>
            <person name="Robert C."/>
            <person name="Blanc G."/>
            <person name="Fournier P.E."/>
            <person name="Parinello H."/>
            <person name="Claverie J.M."/>
            <person name="Raoult D."/>
        </authorList>
    </citation>
    <scope>NUCLEOTIDE SEQUENCE [LARGE SCALE GENOMIC DNA]</scope>
    <source>
        <strain evidence="4">ATCC VR-1525 / URRWXCal2</strain>
        <strain evidence="3">URRWXCal2</strain>
        <plasmid evidence="2">pRF</plasmid>
        <plasmid evidence="3">pRFdelta</plasmid>
    </source>
</reference>
<evidence type="ECO:0000313" key="3">
    <source>
        <dbReference type="EMBL" id="AAY62362.1"/>
    </source>
</evidence>
<dbReference type="HOGENOM" id="CLU_2957743_0_0_5"/>
<evidence type="ECO:0000259" key="1">
    <source>
        <dbReference type="Pfam" id="PF05598"/>
    </source>
</evidence>
<dbReference type="AlphaFoldDB" id="Q4UJ95"/>
<organism evidence="3 4">
    <name type="scientific">Rickettsia felis (strain ATCC VR-1525 / URRWXCal2)</name>
    <name type="common">Rickettsia azadi</name>
    <dbReference type="NCBI Taxonomy" id="315456"/>
    <lineage>
        <taxon>Bacteria</taxon>
        <taxon>Pseudomonadati</taxon>
        <taxon>Pseudomonadota</taxon>
        <taxon>Alphaproteobacteria</taxon>
        <taxon>Rickettsiales</taxon>
        <taxon>Rickettsiaceae</taxon>
        <taxon>Rickettsieae</taxon>
        <taxon>Rickettsia</taxon>
        <taxon>spotted fever group</taxon>
    </lineage>
</organism>
<dbReference type="EMBL" id="CP000055">
    <property type="protein sequence ID" value="AAY62362.1"/>
    <property type="molecule type" value="Genomic_DNA"/>
</dbReference>
<dbReference type="InterPro" id="IPR008490">
    <property type="entry name" value="Transposase_InsH_N"/>
</dbReference>
<evidence type="ECO:0000313" key="2">
    <source>
        <dbReference type="EMBL" id="AAY62318.1"/>
    </source>
</evidence>
<proteinExistence type="predicted"/>
<dbReference type="Pfam" id="PF05598">
    <property type="entry name" value="DUF772"/>
    <property type="match status" value="1"/>
</dbReference>
<keyword evidence="3" id="KW-0614">Plasmid</keyword>
<feature type="domain" description="Transposase InsH N-terminal" evidence="1">
    <location>
        <begin position="18"/>
        <end position="57"/>
    </location>
</feature>
<dbReference type="KEGG" id="rfe:RF_p67"/>
<dbReference type="KEGG" id="rfe:RF_pd67"/>
<dbReference type="EMBL" id="CP000054">
    <property type="protein sequence ID" value="AAY62318.1"/>
    <property type="molecule type" value="Genomic_DNA"/>
</dbReference>
<keyword evidence="4" id="KW-1185">Reference proteome</keyword>
<name>Q4UJ95_RICFE</name>
<gene>
    <name evidence="2" type="ordered locus">RF_p67</name>
    <name evidence="3" type="ordered locus">RF_pd67</name>
</gene>
<dbReference type="Proteomes" id="UP000008548">
    <property type="component" value="Plasmid pRFdelta"/>
</dbReference>
<evidence type="ECO:0000313" key="4">
    <source>
        <dbReference type="Proteomes" id="UP000008548"/>
    </source>
</evidence>